<dbReference type="Gene3D" id="3.40.50.720">
    <property type="entry name" value="NAD(P)-binding Rossmann-like Domain"/>
    <property type="match status" value="1"/>
</dbReference>
<keyword evidence="1" id="KW-0560">Oxidoreductase</keyword>
<gene>
    <name evidence="5" type="ORF">SOMG_04382</name>
</gene>
<feature type="transmembrane region" description="Helical" evidence="3">
    <location>
        <begin position="6"/>
        <end position="29"/>
    </location>
</feature>
<dbReference type="KEGG" id="som:SOMG_04382"/>
<name>A0AAE9WGT7_9SCHI</name>
<organism evidence="5 6">
    <name type="scientific">Schizosaccharomyces osmophilus</name>
    <dbReference type="NCBI Taxonomy" id="2545709"/>
    <lineage>
        <taxon>Eukaryota</taxon>
        <taxon>Fungi</taxon>
        <taxon>Dikarya</taxon>
        <taxon>Ascomycota</taxon>
        <taxon>Taphrinomycotina</taxon>
        <taxon>Schizosaccharomycetes</taxon>
        <taxon>Schizosaccharomycetales</taxon>
        <taxon>Schizosaccharomycetaceae</taxon>
        <taxon>Schizosaccharomyces</taxon>
    </lineage>
</organism>
<dbReference type="RefSeq" id="XP_056039793.1">
    <property type="nucleotide sequence ID" value="XM_056183168.1"/>
</dbReference>
<dbReference type="EMBL" id="CP115613">
    <property type="protein sequence ID" value="WBW75550.1"/>
    <property type="molecule type" value="Genomic_DNA"/>
</dbReference>
<evidence type="ECO:0000313" key="6">
    <source>
        <dbReference type="Proteomes" id="UP001212411"/>
    </source>
</evidence>
<keyword evidence="3" id="KW-1133">Transmembrane helix</keyword>
<evidence type="ECO:0000256" key="3">
    <source>
        <dbReference type="SAM" id="Phobius"/>
    </source>
</evidence>
<keyword evidence="6" id="KW-1185">Reference proteome</keyword>
<dbReference type="Pfam" id="PF01370">
    <property type="entry name" value="Epimerase"/>
    <property type="match status" value="1"/>
</dbReference>
<feature type="domain" description="NAD-dependent epimerase/dehydratase" evidence="4">
    <location>
        <begin position="7"/>
        <end position="256"/>
    </location>
</feature>
<dbReference type="GO" id="GO:0016616">
    <property type="term" value="F:oxidoreductase activity, acting on the CH-OH group of donors, NAD or NADP as acceptor"/>
    <property type="evidence" value="ECO:0007669"/>
    <property type="project" value="TreeGrafter"/>
</dbReference>
<evidence type="ECO:0000259" key="4">
    <source>
        <dbReference type="Pfam" id="PF01370"/>
    </source>
</evidence>
<dbReference type="InterPro" id="IPR036291">
    <property type="entry name" value="NAD(P)-bd_dom_sf"/>
</dbReference>
<evidence type="ECO:0000313" key="5">
    <source>
        <dbReference type="EMBL" id="WBW75550.1"/>
    </source>
</evidence>
<dbReference type="Proteomes" id="UP001212411">
    <property type="component" value="Chromosome 3"/>
</dbReference>
<proteinExistence type="inferred from homology"/>
<protein>
    <submittedName>
        <fullName evidence="5">NADPH-dependent methylglyoxal reductase GRE2</fullName>
    </submittedName>
</protein>
<dbReference type="InterPro" id="IPR050425">
    <property type="entry name" value="NAD(P)_dehydrat-like"/>
</dbReference>
<dbReference type="GeneID" id="80877857"/>
<dbReference type="InterPro" id="IPR001509">
    <property type="entry name" value="Epimerase_deHydtase"/>
</dbReference>
<reference evidence="5 6" key="1">
    <citation type="journal article" date="2023" name="G3 (Bethesda)">
        <title>A high-quality reference genome for the fission yeast Schizosaccharomyces osmophilus.</title>
        <authorList>
            <person name="Jia G.S."/>
            <person name="Zhang W.C."/>
            <person name="Liang Y."/>
            <person name="Liu X.H."/>
            <person name="Rhind N."/>
            <person name="Pidoux A."/>
            <person name="Brysch-Herzberg M."/>
            <person name="Du L.L."/>
        </authorList>
    </citation>
    <scope>NUCLEOTIDE SEQUENCE [LARGE SCALE GENOMIC DNA]</scope>
    <source>
        <strain evidence="5 6">CBS 15793</strain>
    </source>
</reference>
<dbReference type="PANTHER" id="PTHR10366">
    <property type="entry name" value="NAD DEPENDENT EPIMERASE/DEHYDRATASE"/>
    <property type="match status" value="1"/>
</dbReference>
<evidence type="ECO:0000256" key="1">
    <source>
        <dbReference type="ARBA" id="ARBA00023002"/>
    </source>
</evidence>
<sequence>MSDQSLVLVTGVTGFIGAHVAVSLITNGYRVRGTVRSMEKAEELVRLNPELKDKVDFVLVKDIIAPNAFKDVVKDCDYICHVASPFFFESVTDNKAQLLDPAHKGTISVLEASCNEPKVKRVVITSSTVAICDFNKHPFTGYTYTEKDWNPISYEEALTTKNGFSAYCASKKFAEIAARNFVKEKQPHFDMCTVNPALVVGPPIHPMSNMESLNTSDRLLWSLINGSKSQPSTQNIHVDVRDIAYAHVIAMEKPELSNDRMIVSQGPLVTNDVCKILRQKFPDLKEVISEPTDVPFNDKHFKVDNSYSKSFGLQYHSEKQTFIDTATKLWERAKQFALTH</sequence>
<keyword evidence="3" id="KW-0812">Transmembrane</keyword>
<dbReference type="PANTHER" id="PTHR10366:SF564">
    <property type="entry name" value="STEROL-4-ALPHA-CARBOXYLATE 3-DEHYDROGENASE, DECARBOXYLATING"/>
    <property type="match status" value="1"/>
</dbReference>
<comment type="similarity">
    <text evidence="2">Belongs to the NAD(P)-dependent epimerase/dehydratase family. Dihydroflavonol-4-reductase subfamily.</text>
</comment>
<dbReference type="SUPFAM" id="SSF51735">
    <property type="entry name" value="NAD(P)-binding Rossmann-fold domains"/>
    <property type="match status" value="1"/>
</dbReference>
<dbReference type="CDD" id="cd05227">
    <property type="entry name" value="AR_SDR_e"/>
    <property type="match status" value="1"/>
</dbReference>
<dbReference type="AlphaFoldDB" id="A0AAE9WGT7"/>
<evidence type="ECO:0000256" key="2">
    <source>
        <dbReference type="ARBA" id="ARBA00023445"/>
    </source>
</evidence>
<keyword evidence="3" id="KW-0472">Membrane</keyword>
<accession>A0AAE9WGT7</accession>